<dbReference type="Pfam" id="PF00395">
    <property type="entry name" value="SLH"/>
    <property type="match status" value="3"/>
</dbReference>
<dbReference type="EMBL" id="JAGRPV010000001">
    <property type="protein sequence ID" value="MDI4644253.1"/>
    <property type="molecule type" value="Genomic_DNA"/>
</dbReference>
<name>A0ABT6TBP1_9BACL</name>
<dbReference type="SUPFAM" id="SSF49452">
    <property type="entry name" value="Starch-binding domain-like"/>
    <property type="match status" value="1"/>
</dbReference>
<dbReference type="InterPro" id="IPR013784">
    <property type="entry name" value="Carb-bd-like_fold"/>
</dbReference>
<sequence length="3458" mass="353808">MYKRKTQRLMAMLLFFAIIAGLLPVGAVNAGMPASGDPVYIYYLSSDGSSSTAGANDALVRIGTDGSNETTIATEVAFIPSDLTLNIADEKAYYFAGNTASGAEKSIQSTSLTADLKSKVKVLAQNPAYNGMFYDAANGYLYYVSNDGTVSTPTGGSLRRMSPDGTNDTVIKDGLATSLGDLAMDVVGGVVYYFDNTAKQIKSIDIVSGTTGTVGPTLASSPAYSGMVFNPVDGYLYYLTADSDSSNVGVGDALLKIKPGELTGTTIKTEVAANPGDLAIDFASGTAYFFDTKTTGSAIKKLDLANGEISTFKSQTTMSYAGMYVTSGRQIGFDRAASSPADDATAVDPAADLSLKFSGKVLKGIAGNFVIKDLTSNTVLETIANGSSQITGWGSNMLTVNPSSDLPAGHEIAVTWQKAVVQDYYNSFISDNSSDSYYNFTVAGTAGGGSTFTVVNTNDSGEGSLRWAIAQAGAVADGKVVFDPALAGQTITLASDLTGWDELASEGTTIGNDSTNFMLTGLKDASGLPAITVDGNGHAGIRATGSGTFSLSDIRFTGFELNDSTGVYNGSGAVLAVSGSDYSSVTISNVRFDHNRMTSENNTSIVALSNDAHIDRVVFADNELNAFRADGPAYQATLLFMETQNGEITNSLFFNNSTSSHTSGDAYGGTIGNFMDFNLKVVNNTFYGNSVSNTGTGQALGPVGYAIESNVSSVEFYNNLMIDNIAQGQTVSAFGTVFYDDGGKVTTPNGNNVYAGFPFIDAIGGDFRLASSATGAIDQGDDSKSVGSFDLSGKARKVGSAVDIGAFEYVPGPVSNDASLTSILGKTDAAPGGGAGTYSDPITWSINVANNVTKLDKADIVPADSNAIVWFYDNSDFTSGSVYGVRSLNLPAGGSATAYIQIDSGSATRYYAVTVNRAAAAAPAYTINGTSQPWQDATLAADGDVLEITTDDSPASATRIHVTAPAGSTVTLKGKAGKIYDNVHVLVDEPITLKLENFNIAAPAGDTYNGIGFVKHNSPGDIVLETAGSNTIEGFNGIFSDSNHQLTINGTGTLTAKGRAAADPAADSGNGIYLLSDNTSGNTNPVASLTVDGSVMVKAYGGDSVGASGGNGIALNWGNLLIKSGDVEAYGGRTNGDRTDLPAGSSVTHRGGAGVYLEEFGSQGEAGKLSVEGGSLKAVGGEALADNVRGDFYEGGRGIRAYHSVAVSGGTVQSTGGTSVTEKGGDGIFTLKLDITGAAASVTANGGTSLSGFEAGTGLYVTNDIVIDGGLVSASGGNGMASEYGIYSPSGSLMIKGGADVTASGGSGAAAGASGGPAVYVQGNIVVTDSSRIRATGGAGQVNGSHGLFTYTGQISIDDNSFVTARGGNGATGVGGVGLRAFGNGSGSTVVIANDAGDVYVRGGQGASVTRPAVIAKDVRIAAGNVGPIAMEGTGNPRLIKNKSGGDDVYLVTVTTNPAAATSVFSQVSGTLAGNYTYEAPTLADGLAYMWLPSGTQTVGAAGYQNKTPDVVTDDTASTELTPLPVIAHLKHGSTTTDFTSIQAALDASVDGDTVTIEAGTYRDQLSVTKNITLQGAGIGQTIIESPNSNELVAANWKTLKNQTLYPVIGVKTSTTGEVVIKDLTIDGRKQGYIAAHAGDANVYTFNGIAVRDTSATIDQVKVIDVRDVYSDYSGSPVAPLPVDYLPQDQPSGANHNESILLEGAAGTGAHKVTVQNSEIVRFHKTGILAWGPALEVDIHDNKLQGHGKTLYSTGNGIQISSSDWSVNGGGDRRGTTGIVKDNEIYDIGLVIPEPGETGSYLNLGLGGPTGILLYQAGDGFVIEGNTITGPSVPSWHNSTTSNDGGYSNDGIGFSSSKDLTIRNNTITGFGTGIAEGGAVAGSTIEDNTFSANELDIWTLSGNDTITLGAGAETIAYNQTGNGIDTIDGFGAGDRLNVIGFVDGSVNGEIGTPVNAEYVTETGGTLVINGYTDALPVVDFTGGSVTAGDGTNVAARSVEVSVADGVTTLYIDTEGDDDAAELVIKLAGVYAPGNFKLNGGYISYITLVQATGLTVTSTDPAGSSNDGKTKIEATPIPATGHKLVYFNFGTGTVTIPNVGDTLPTYENLPNDGLVTAANGDNIGVAEVDANGKVVHFGQTTANVTAEPTPTQATGLTVTSTDPTGASNDNKTKLEATPAPATGHKLVYFNFGTGTVTIPNVGDTLPTYENLPSDGLVSAANGDNIGVAEVDANGKVVHFGQTTANVTAEPTPTQATGLTVTSTDPAGANNDGKTKLEATPAPATGHKLVYYNFSTGTVTIPNVGDTLPTYENLPSDGLVSAANGDNIGVAEVDEDGKVVHFGQTPASVSNTPGTTPEAIPTAAISYSDEVLTGLTPGAEYLIGGVTKTAGIDGKIAIEAGWLGTSLSIVKVGNGTSTTNSAPQTLVVPSRPTAPTGVGKTDETSAGNDGTITGVNSTLEYKKGAAGAWTPITGVTVTGLAPDTYYVRTAATATAFASEATSVTVGAFTSTPETTPNAAISYSDEVLTGLTPGAEYLIGGVTKTAGNDGKIAIEAGWIGSSLSIEKVGNGTSTTNSAPQTLVVPSRPTTPTGVGKTDETSAGGNNGTITGVNSTLEYKKGASGAWTPITGETVTGLAPDTYYVRTAATATTFASEATSVTVGAFTATPEAIPTAAISYSDEVLTGLTPGATYLIGGVNKTADGSGKLTIEAGWLGTSLSIVKVGNGASTTDSAAQSLSIPSRPVAPVVTANDAANTIAGLALGMEYAVDGGSYVKYNGTNAPDLSGTNTVQVRTSATETALAGTAATLQFTPNAPAAPNVSANDTLNTIVGADATMEYAIDEGSWVTFDPAHPPVLSGDHTVKVRVKAKGSIPAGVEKTIVFTANGTYSVLGTVVDDAPDANFITGAAVKVMKGNVQIGSTALTDANGHFKVTGVPNGTYNLVVTKEEQIITIAVTVKDQDYDFSPRFIVLPRGNKNSALEIKGDTPSVVVDGLNDLFADTQHAYTADDQQLVADGGSVKITLGVEKQDAAAATGASDLLNLAGGQSIDLYLDMTLTKTRIDTSNQTTTTALSTVGSLLKIIVPYDLSGKTNVTLYRFHDGVAQKMTKLALSTETPSTEGYMIDTIANHIIIWAQNFSTYAVAYGEIVSTPGTVSVGSLTIAASADAGGSISPAGNVAVSRGGSQTFTITPDAGYAISDVTVDGKSVGKVGSYTFANVTEAHTIKAVFAKAKVSGLPFYYNGDAKVFIGFSSEASGEMKYIAPAGKTIEFQANPKAFGDIANHWGKSYIDFVAERELFVGVSDRTFAPNTGMTRAMLATVIGRLYERSYGPLAATGQHAFTDVNYDSWYGAYLDWAASSGIVQGVGGTRFDPDRQVTRQELAAMLYRFAQFLKADTSAAAGTKLNYSDASAIDAWAEQAVLYGQDNGLINGRENGAFAPKESATRAEVSAILKRFIETIV</sequence>
<dbReference type="Proteomes" id="UP001161691">
    <property type="component" value="Unassembled WGS sequence"/>
</dbReference>
<dbReference type="InterPro" id="IPR001119">
    <property type="entry name" value="SLH_dom"/>
</dbReference>
<dbReference type="PROSITE" id="PS51272">
    <property type="entry name" value="SLH"/>
    <property type="match status" value="3"/>
</dbReference>
<dbReference type="SUPFAM" id="SSF63825">
    <property type="entry name" value="YWTD domain"/>
    <property type="match status" value="1"/>
</dbReference>
<dbReference type="PANTHER" id="PTHR43308">
    <property type="entry name" value="OUTER MEMBRANE PROTEIN ALPHA-RELATED"/>
    <property type="match status" value="1"/>
</dbReference>
<organism evidence="3 4">
    <name type="scientific">Cohnella hashimotonis</name>
    <dbReference type="NCBI Taxonomy" id="2826895"/>
    <lineage>
        <taxon>Bacteria</taxon>
        <taxon>Bacillati</taxon>
        <taxon>Bacillota</taxon>
        <taxon>Bacilli</taxon>
        <taxon>Bacillales</taxon>
        <taxon>Paenibacillaceae</taxon>
        <taxon>Cohnella</taxon>
    </lineage>
</organism>
<dbReference type="InterPro" id="IPR012334">
    <property type="entry name" value="Pectin_lyas_fold"/>
</dbReference>
<dbReference type="Gene3D" id="2.60.40.1120">
    <property type="entry name" value="Carboxypeptidase-like, regulatory domain"/>
    <property type="match status" value="1"/>
</dbReference>
<feature type="domain" description="SLH" evidence="2">
    <location>
        <begin position="3270"/>
        <end position="3333"/>
    </location>
</feature>
<feature type="region of interest" description="Disordered" evidence="1">
    <location>
        <begin position="2567"/>
        <end position="2606"/>
    </location>
</feature>
<feature type="region of interest" description="Disordered" evidence="1">
    <location>
        <begin position="2144"/>
        <end position="2168"/>
    </location>
</feature>
<dbReference type="Gene3D" id="2.160.20.10">
    <property type="entry name" value="Single-stranded right-handed beta-helix, Pectin lyase-like"/>
    <property type="match status" value="2"/>
</dbReference>
<feature type="compositionally biased region" description="Polar residues" evidence="1">
    <location>
        <begin position="2246"/>
        <end position="2263"/>
    </location>
</feature>
<dbReference type="InterPro" id="IPR011042">
    <property type="entry name" value="6-blade_b-propeller_TolB-like"/>
</dbReference>
<dbReference type="InterPro" id="IPR011050">
    <property type="entry name" value="Pectin_lyase_fold/virulence"/>
</dbReference>
<dbReference type="InterPro" id="IPR040751">
    <property type="entry name" value="SbsC_C"/>
</dbReference>
<feature type="compositionally biased region" description="Polar residues" evidence="1">
    <location>
        <begin position="2567"/>
        <end position="2577"/>
    </location>
</feature>
<dbReference type="InterPro" id="IPR006626">
    <property type="entry name" value="PbH1"/>
</dbReference>
<dbReference type="SUPFAM" id="SSF51126">
    <property type="entry name" value="Pectin lyase-like"/>
    <property type="match status" value="2"/>
</dbReference>
<feature type="region of interest" description="Disordered" evidence="1">
    <location>
        <begin position="2416"/>
        <end position="2449"/>
    </location>
</feature>
<feature type="domain" description="SLH" evidence="2">
    <location>
        <begin position="3334"/>
        <end position="3397"/>
    </location>
</feature>
<dbReference type="Pfam" id="PF18316">
    <property type="entry name" value="S-l_SbsC_C"/>
    <property type="match status" value="3"/>
</dbReference>
<dbReference type="InterPro" id="IPR025142">
    <property type="entry name" value="DUF4073"/>
</dbReference>
<evidence type="ECO:0000256" key="1">
    <source>
        <dbReference type="SAM" id="MobiDB-lite"/>
    </source>
</evidence>
<feature type="domain" description="SLH" evidence="2">
    <location>
        <begin position="3401"/>
        <end position="3458"/>
    </location>
</feature>
<dbReference type="InterPro" id="IPR059226">
    <property type="entry name" value="Choice_anch_Q_dom"/>
</dbReference>
<feature type="compositionally biased region" description="Polar residues" evidence="1">
    <location>
        <begin position="2597"/>
        <end position="2606"/>
    </location>
</feature>
<dbReference type="Pfam" id="PF13285">
    <property type="entry name" value="DUF4073"/>
    <property type="match status" value="1"/>
</dbReference>
<dbReference type="SMART" id="SM00710">
    <property type="entry name" value="PbH1"/>
    <property type="match status" value="13"/>
</dbReference>
<accession>A0ABT6TBP1</accession>
<evidence type="ECO:0000313" key="3">
    <source>
        <dbReference type="EMBL" id="MDI4644253.1"/>
    </source>
</evidence>
<evidence type="ECO:0000313" key="4">
    <source>
        <dbReference type="Proteomes" id="UP001161691"/>
    </source>
</evidence>
<reference evidence="3" key="1">
    <citation type="submission" date="2023-04" db="EMBL/GenBank/DDBJ databases">
        <title>Comparative genomic analysis of Cohnella hashimotonis sp. nov., isolated from the International Space Station.</title>
        <authorList>
            <person name="Venkateswaran K."/>
            <person name="Simpson A."/>
        </authorList>
    </citation>
    <scope>NUCLEOTIDE SEQUENCE</scope>
    <source>
        <strain evidence="3">F6_2S_P_1</strain>
    </source>
</reference>
<comment type="caution">
    <text evidence="3">The sequence shown here is derived from an EMBL/GenBank/DDBJ whole genome shotgun (WGS) entry which is preliminary data.</text>
</comment>
<dbReference type="Pfam" id="PF13620">
    <property type="entry name" value="CarboxypepD_reg"/>
    <property type="match status" value="1"/>
</dbReference>
<keyword evidence="4" id="KW-1185">Reference proteome</keyword>
<dbReference type="InterPro" id="IPR051465">
    <property type="entry name" value="Cell_Envelope_Struct_Comp"/>
</dbReference>
<dbReference type="Gene3D" id="2.120.10.30">
    <property type="entry name" value="TolB, C-terminal domain"/>
    <property type="match status" value="1"/>
</dbReference>
<protein>
    <submittedName>
        <fullName evidence="3">DUF4073 domain-containing protein</fullName>
    </submittedName>
</protein>
<dbReference type="RefSeq" id="WP_282907267.1">
    <property type="nucleotide sequence ID" value="NZ_JAGRPV010000001.1"/>
</dbReference>
<dbReference type="NCBIfam" id="NF041518">
    <property type="entry name" value="choice_anch_Q"/>
    <property type="match status" value="1"/>
</dbReference>
<gene>
    <name evidence="3" type="ORF">KB449_04735</name>
</gene>
<proteinExistence type="predicted"/>
<evidence type="ECO:0000259" key="2">
    <source>
        <dbReference type="PROSITE" id="PS51272"/>
    </source>
</evidence>
<feature type="region of interest" description="Disordered" evidence="1">
    <location>
        <begin position="2246"/>
        <end position="2278"/>
    </location>
</feature>
<dbReference type="PANTHER" id="PTHR43308:SF5">
    <property type="entry name" value="S-LAYER PROTEIN _ PEPTIDOGLYCAN ENDO-BETA-N-ACETYLGLUCOSAMINIDASE"/>
    <property type="match status" value="1"/>
</dbReference>